<reference evidence="1 2" key="1">
    <citation type="submission" date="2013-04" db="EMBL/GenBank/DDBJ databases">
        <title>The Genome Sequence of Enterorhabdus caecimuris B7.</title>
        <authorList>
            <consortium name="The Broad Institute Genomics Platform"/>
            <consortium name="The Broad Institute Genome Sequencing Center for Infectious Disease"/>
            <person name="Earl A."/>
            <person name="Xavier R."/>
            <person name="Elson C."/>
            <person name="Duck W."/>
            <person name="Walker B."/>
            <person name="Young S."/>
            <person name="Zeng Q."/>
            <person name="Gargeya S."/>
            <person name="Fitzgerald M."/>
            <person name="Haas B."/>
            <person name="Abouelleil A."/>
            <person name="Allen A.W."/>
            <person name="Alvarado L."/>
            <person name="Arachchi H.M."/>
            <person name="Berlin A.M."/>
            <person name="Chapman S.B."/>
            <person name="Gainer-Dewar J."/>
            <person name="Goldberg J."/>
            <person name="Griggs A."/>
            <person name="Gujja S."/>
            <person name="Hansen M."/>
            <person name="Howarth C."/>
            <person name="Imamovic A."/>
            <person name="Ireland A."/>
            <person name="Larimer J."/>
            <person name="McCowan C."/>
            <person name="Murphy C."/>
            <person name="Pearson M."/>
            <person name="Poon T.W."/>
            <person name="Priest M."/>
            <person name="Roberts A."/>
            <person name="Saif S."/>
            <person name="Shea T."/>
            <person name="Sisk P."/>
            <person name="Sykes S."/>
            <person name="Wortman J."/>
            <person name="Nusbaum C."/>
            <person name="Birren B."/>
        </authorList>
    </citation>
    <scope>NUCLEOTIDE SEQUENCE [LARGE SCALE GENOMIC DNA]</scope>
    <source>
        <strain evidence="1 2">B7</strain>
    </source>
</reference>
<accession>R9KWY0</accession>
<dbReference type="Proteomes" id="UP000014204">
    <property type="component" value="Unassembled WGS sequence"/>
</dbReference>
<dbReference type="RefSeq" id="WP_016309493.1">
    <property type="nucleotide sequence ID" value="NZ_KE159646.1"/>
</dbReference>
<organism evidence="1 2">
    <name type="scientific">Adlercreutzia caecimuris B7</name>
    <dbReference type="NCBI Taxonomy" id="1235794"/>
    <lineage>
        <taxon>Bacteria</taxon>
        <taxon>Bacillati</taxon>
        <taxon>Actinomycetota</taxon>
        <taxon>Coriobacteriia</taxon>
        <taxon>Eggerthellales</taxon>
        <taxon>Eggerthellaceae</taxon>
        <taxon>Adlercreutzia</taxon>
    </lineage>
</organism>
<comment type="caution">
    <text evidence="1">The sequence shown here is derived from an EMBL/GenBank/DDBJ whole genome shotgun (WGS) entry which is preliminary data.</text>
</comment>
<evidence type="ECO:0000313" key="2">
    <source>
        <dbReference type="Proteomes" id="UP000014204"/>
    </source>
</evidence>
<dbReference type="EMBL" id="ASSY01000008">
    <property type="protein sequence ID" value="EOS50870.1"/>
    <property type="molecule type" value="Genomic_DNA"/>
</dbReference>
<dbReference type="AlphaFoldDB" id="R9KWY0"/>
<proteinExistence type="predicted"/>
<keyword evidence="2" id="KW-1185">Reference proteome</keyword>
<protein>
    <submittedName>
        <fullName evidence="1">Uncharacterized protein</fullName>
    </submittedName>
</protein>
<dbReference type="GeneID" id="82190815"/>
<name>R9KWY0_9ACTN</name>
<sequence>MMNHIDMPKLGDTLSLSEAIRKFNELEHEPLSNVLAPNYMNKVKMREFYWQLREAAEKYGIERPETLDDLRKLTHELTIKRAALANGRDRDRFHLVIEDGDVANCDCPTSSLFGSTASCCKSDPMNCF</sequence>
<dbReference type="HOGENOM" id="CLU_1956155_0_0_11"/>
<gene>
    <name evidence="1" type="ORF">C811_01286</name>
</gene>
<evidence type="ECO:0000313" key="1">
    <source>
        <dbReference type="EMBL" id="EOS50870.1"/>
    </source>
</evidence>
<dbReference type="STRING" id="1235794.C811_01286"/>